<sequence>MAGFIAHIEAYKKNASWDDYSYLLLRMLLAPEKPAAKSSAIIIKTLKEHLSPAPLTIAERFRLYAATQEGVAEFEA</sequence>
<reference evidence="1 2" key="1">
    <citation type="submission" date="2015-08" db="EMBL/GenBank/DDBJ databases">
        <title>The genome of the Asian arowana (Scleropages formosus).</title>
        <authorList>
            <person name="Tan M.H."/>
            <person name="Gan H.M."/>
            <person name="Croft L.J."/>
            <person name="Austin C.M."/>
        </authorList>
    </citation>
    <scope>NUCLEOTIDE SEQUENCE [LARGE SCALE GENOMIC DNA]</scope>
    <source>
        <strain evidence="1">Aro1</strain>
    </source>
</reference>
<evidence type="ECO:0000313" key="2">
    <source>
        <dbReference type="Proteomes" id="UP000034805"/>
    </source>
</evidence>
<dbReference type="Proteomes" id="UP000034805">
    <property type="component" value="Unassembled WGS sequence"/>
</dbReference>
<organism evidence="1 2">
    <name type="scientific">Scleropages formosus</name>
    <name type="common">Asian bonytongue</name>
    <name type="synonym">Osteoglossum formosum</name>
    <dbReference type="NCBI Taxonomy" id="113540"/>
    <lineage>
        <taxon>Eukaryota</taxon>
        <taxon>Metazoa</taxon>
        <taxon>Chordata</taxon>
        <taxon>Craniata</taxon>
        <taxon>Vertebrata</taxon>
        <taxon>Euteleostomi</taxon>
        <taxon>Actinopterygii</taxon>
        <taxon>Neopterygii</taxon>
        <taxon>Teleostei</taxon>
        <taxon>Osteoglossocephala</taxon>
        <taxon>Osteoglossomorpha</taxon>
        <taxon>Osteoglossiformes</taxon>
        <taxon>Osteoglossidae</taxon>
        <taxon>Scleropages</taxon>
    </lineage>
</organism>
<accession>A0A0P7UCF6</accession>
<evidence type="ECO:0000313" key="1">
    <source>
        <dbReference type="EMBL" id="KPP56340.1"/>
    </source>
</evidence>
<dbReference type="EMBL" id="JARO02022212">
    <property type="protein sequence ID" value="KPP56340.1"/>
    <property type="molecule type" value="Genomic_DNA"/>
</dbReference>
<dbReference type="AlphaFoldDB" id="A0A0P7UCF6"/>
<proteinExistence type="predicted"/>
<gene>
    <name evidence="1" type="ORF">Z043_126058</name>
</gene>
<name>A0A0P7UCF6_SCLFO</name>
<protein>
    <submittedName>
        <fullName evidence="1">Uncharacterized protein</fullName>
    </submittedName>
</protein>
<feature type="non-terminal residue" evidence="1">
    <location>
        <position position="76"/>
    </location>
</feature>
<comment type="caution">
    <text evidence="1">The sequence shown here is derived from an EMBL/GenBank/DDBJ whole genome shotgun (WGS) entry which is preliminary data.</text>
</comment>